<keyword evidence="4 7" id="KW-0862">Zinc</keyword>
<dbReference type="Gene3D" id="3.40.50.720">
    <property type="entry name" value="NAD(P)-binding Rossmann-like Domain"/>
    <property type="match status" value="1"/>
</dbReference>
<accession>A0A8J8W176</accession>
<dbReference type="InterPro" id="IPR013149">
    <property type="entry name" value="ADH-like_C"/>
</dbReference>
<dbReference type="GO" id="GO:0008270">
    <property type="term" value="F:zinc ion binding"/>
    <property type="evidence" value="ECO:0007669"/>
    <property type="project" value="InterPro"/>
</dbReference>
<comment type="cofactor">
    <cofactor evidence="1 7">
        <name>Zn(2+)</name>
        <dbReference type="ChEBI" id="CHEBI:29105"/>
    </cofactor>
</comment>
<keyword evidence="5" id="KW-0560">Oxidoreductase</keyword>
<dbReference type="CDD" id="cd08297">
    <property type="entry name" value="CAD3"/>
    <property type="match status" value="1"/>
</dbReference>
<evidence type="ECO:0000256" key="4">
    <source>
        <dbReference type="ARBA" id="ARBA00022833"/>
    </source>
</evidence>
<dbReference type="SUPFAM" id="SSF51735">
    <property type="entry name" value="NAD(P)-binding Rossmann-fold domains"/>
    <property type="match status" value="1"/>
</dbReference>
<evidence type="ECO:0000256" key="3">
    <source>
        <dbReference type="ARBA" id="ARBA00022723"/>
    </source>
</evidence>
<dbReference type="OrthoDB" id="1879366at2759"/>
<evidence type="ECO:0000313" key="9">
    <source>
        <dbReference type="EMBL" id="KAF7715938.1"/>
    </source>
</evidence>
<dbReference type="Pfam" id="PF08240">
    <property type="entry name" value="ADH_N"/>
    <property type="match status" value="1"/>
</dbReference>
<dbReference type="PROSITE" id="PS00059">
    <property type="entry name" value="ADH_ZINC"/>
    <property type="match status" value="1"/>
</dbReference>
<name>A0A8J8W176_9EURO</name>
<dbReference type="InterPro" id="IPR013154">
    <property type="entry name" value="ADH-like_N"/>
</dbReference>
<dbReference type="PANTHER" id="PTHR42940">
    <property type="entry name" value="ALCOHOL DEHYDROGENASE 1-RELATED"/>
    <property type="match status" value="1"/>
</dbReference>
<dbReference type="EMBL" id="WIWV01000049">
    <property type="protein sequence ID" value="KAF7715938.1"/>
    <property type="molecule type" value="Genomic_DNA"/>
</dbReference>
<evidence type="ECO:0000313" key="10">
    <source>
        <dbReference type="Proteomes" id="UP000631181"/>
    </source>
</evidence>
<dbReference type="FunFam" id="3.40.50.720:FF:000039">
    <property type="entry name" value="Alcohol dehydrogenase AdhP"/>
    <property type="match status" value="1"/>
</dbReference>
<gene>
    <name evidence="9" type="ORF">PECM_006259</name>
</gene>
<evidence type="ECO:0000256" key="6">
    <source>
        <dbReference type="ARBA" id="ARBA00023027"/>
    </source>
</evidence>
<dbReference type="Proteomes" id="UP000631181">
    <property type="component" value="Unassembled WGS sequence"/>
</dbReference>
<protein>
    <recommendedName>
        <fullName evidence="8">Enoyl reductase (ER) domain-containing protein</fullName>
    </recommendedName>
</protein>
<feature type="domain" description="Enoyl reductase (ER)" evidence="8">
    <location>
        <begin position="19"/>
        <end position="349"/>
    </location>
</feature>
<dbReference type="InterPro" id="IPR020843">
    <property type="entry name" value="ER"/>
</dbReference>
<evidence type="ECO:0000256" key="7">
    <source>
        <dbReference type="RuleBase" id="RU361277"/>
    </source>
</evidence>
<sequence>MAVSIPPKLQQAAVVQDPGPNYTISLCEDSPIASPGPNEALVKLTCSGICHSEVRAVRGWGVYNPILGHEGVGVVVAVGSDVSSTLMGERVGFKWLYNACQECSVCRKGFFHHCSKQQNVGRHVPGTLQQYSIADARFLTTIPPGLSDVVAAPLLCAGLTMAGALAHVDGELQAGDWIVISGSGGGLGHLGVQIASRVKKYRVIAIDSGREKRDLSLSSGAEVFLDFQTEDVAKRVLELTEEGAHATIVVPGTKEAFQMASSLVRNLGHIICVGLPKNDIELPISATLCAARGLTIKGSSVGSEAQMTDLLQLAVEGVMTPAVEVFPFSDTPQLIRKIEKDEILGRAVVKIP</sequence>
<dbReference type="AlphaFoldDB" id="A0A8J8W176"/>
<keyword evidence="10" id="KW-1185">Reference proteome</keyword>
<dbReference type="Pfam" id="PF00107">
    <property type="entry name" value="ADH_zinc_N"/>
    <property type="match status" value="1"/>
</dbReference>
<keyword evidence="6" id="KW-0520">NAD</keyword>
<keyword evidence="3 7" id="KW-0479">Metal-binding</keyword>
<dbReference type="GO" id="GO:0004022">
    <property type="term" value="F:alcohol dehydrogenase (NAD+) activity"/>
    <property type="evidence" value="ECO:0007669"/>
    <property type="project" value="TreeGrafter"/>
</dbReference>
<dbReference type="Gene3D" id="3.90.180.10">
    <property type="entry name" value="Medium-chain alcohol dehydrogenases, catalytic domain"/>
    <property type="match status" value="1"/>
</dbReference>
<dbReference type="InterPro" id="IPR002328">
    <property type="entry name" value="ADH_Zn_CS"/>
</dbReference>
<reference evidence="9" key="1">
    <citation type="journal article" date="2020" name="Front. Microbiol.">
        <title>Gene regulatory networks of Penicillium echinulatum 2HH and Penicillium oxalicum 114-2 inferred by a computational biology approach.</title>
        <authorList>
            <person name="Lenz A.R."/>
            <person name="Galan-Vasquez E."/>
            <person name="Balbinot E."/>
            <person name="De Abreu F.P."/>
            <person name="De Oliveira N.S."/>
            <person name="Da Rosa L.O."/>
            <person name="De Avila E Silva S."/>
            <person name="Camassola M."/>
            <person name="Dillon A.J.P."/>
            <person name="Perez-Rueda E."/>
        </authorList>
    </citation>
    <scope>NUCLEOTIDE SEQUENCE</scope>
    <source>
        <strain evidence="9">S1M29</strain>
    </source>
</reference>
<dbReference type="InterPro" id="IPR011032">
    <property type="entry name" value="GroES-like_sf"/>
</dbReference>
<dbReference type="SUPFAM" id="SSF50129">
    <property type="entry name" value="GroES-like"/>
    <property type="match status" value="1"/>
</dbReference>
<comment type="caution">
    <text evidence="9">The sequence shown here is derived from an EMBL/GenBank/DDBJ whole genome shotgun (WGS) entry which is preliminary data.</text>
</comment>
<comment type="similarity">
    <text evidence="2 7">Belongs to the zinc-containing alcohol dehydrogenase family.</text>
</comment>
<dbReference type="SMART" id="SM00829">
    <property type="entry name" value="PKS_ER"/>
    <property type="match status" value="1"/>
</dbReference>
<proteinExistence type="inferred from homology"/>
<dbReference type="PANTHER" id="PTHR42940:SF2">
    <property type="entry name" value="DEHYDROGENASE FAMILY OXIDOREDUCTASE, PUTATIVE (JCVI)-RELATED"/>
    <property type="match status" value="1"/>
</dbReference>
<evidence type="ECO:0000256" key="2">
    <source>
        <dbReference type="ARBA" id="ARBA00008072"/>
    </source>
</evidence>
<organism evidence="9 10">
    <name type="scientific">Penicillium ucsense</name>
    <dbReference type="NCBI Taxonomy" id="2839758"/>
    <lineage>
        <taxon>Eukaryota</taxon>
        <taxon>Fungi</taxon>
        <taxon>Dikarya</taxon>
        <taxon>Ascomycota</taxon>
        <taxon>Pezizomycotina</taxon>
        <taxon>Eurotiomycetes</taxon>
        <taxon>Eurotiomycetidae</taxon>
        <taxon>Eurotiales</taxon>
        <taxon>Aspergillaceae</taxon>
        <taxon>Penicillium</taxon>
    </lineage>
</organism>
<evidence type="ECO:0000256" key="5">
    <source>
        <dbReference type="ARBA" id="ARBA00023002"/>
    </source>
</evidence>
<evidence type="ECO:0000256" key="1">
    <source>
        <dbReference type="ARBA" id="ARBA00001947"/>
    </source>
</evidence>
<evidence type="ECO:0000259" key="8">
    <source>
        <dbReference type="SMART" id="SM00829"/>
    </source>
</evidence>
<dbReference type="InterPro" id="IPR036291">
    <property type="entry name" value="NAD(P)-bd_dom_sf"/>
</dbReference>
<dbReference type="GO" id="GO:0005737">
    <property type="term" value="C:cytoplasm"/>
    <property type="evidence" value="ECO:0007669"/>
    <property type="project" value="TreeGrafter"/>
</dbReference>